<dbReference type="Proteomes" id="UP000813463">
    <property type="component" value="Chromosome 1"/>
</dbReference>
<dbReference type="PANTHER" id="PTHR27007">
    <property type="match status" value="1"/>
</dbReference>
<evidence type="ECO:0000256" key="17">
    <source>
        <dbReference type="ARBA" id="ARBA00023136"/>
    </source>
</evidence>
<dbReference type="SUPFAM" id="SSF49899">
    <property type="entry name" value="Concanavalin A-like lectins/glucanases"/>
    <property type="match status" value="1"/>
</dbReference>
<dbReference type="Gene3D" id="3.30.200.20">
    <property type="entry name" value="Phosphorylase Kinase, domain 1"/>
    <property type="match status" value="1"/>
</dbReference>
<reference evidence="28" key="2">
    <citation type="submission" date="2025-08" db="UniProtKB">
        <authorList>
            <consortium name="RefSeq"/>
        </authorList>
    </citation>
    <scope>IDENTIFICATION</scope>
    <source>
        <tissue evidence="28">Leaf</tissue>
    </source>
</reference>
<dbReference type="PROSITE" id="PS50011">
    <property type="entry name" value="PROTEIN_KINASE_DOM"/>
    <property type="match status" value="1"/>
</dbReference>
<dbReference type="InterPro" id="IPR008271">
    <property type="entry name" value="Ser/Thr_kinase_AS"/>
</dbReference>
<keyword evidence="17 24" id="KW-0472">Membrane</keyword>
<evidence type="ECO:0000256" key="16">
    <source>
        <dbReference type="ARBA" id="ARBA00022989"/>
    </source>
</evidence>
<dbReference type="GeneID" id="110775182"/>
<organism evidence="27 28">
    <name type="scientific">Spinacia oleracea</name>
    <name type="common">Spinach</name>
    <dbReference type="NCBI Taxonomy" id="3562"/>
    <lineage>
        <taxon>Eukaryota</taxon>
        <taxon>Viridiplantae</taxon>
        <taxon>Streptophyta</taxon>
        <taxon>Embryophyta</taxon>
        <taxon>Tracheophyta</taxon>
        <taxon>Spermatophyta</taxon>
        <taxon>Magnoliopsida</taxon>
        <taxon>eudicotyledons</taxon>
        <taxon>Gunneridae</taxon>
        <taxon>Pentapetalae</taxon>
        <taxon>Caryophyllales</taxon>
        <taxon>Chenopodiaceae</taxon>
        <taxon>Chenopodioideae</taxon>
        <taxon>Anserineae</taxon>
        <taxon>Spinacia</taxon>
    </lineage>
</organism>
<dbReference type="OrthoDB" id="543442at2759"/>
<keyword evidence="7" id="KW-0723">Serine/threonine-protein kinase</keyword>
<dbReference type="GO" id="GO:0030246">
    <property type="term" value="F:carbohydrate binding"/>
    <property type="evidence" value="ECO:0007669"/>
    <property type="project" value="UniProtKB-KW"/>
</dbReference>
<keyword evidence="12 22" id="KW-0547">Nucleotide-binding</keyword>
<evidence type="ECO:0000256" key="2">
    <source>
        <dbReference type="ARBA" id="ARBA00004479"/>
    </source>
</evidence>
<feature type="transmembrane region" description="Helical" evidence="24">
    <location>
        <begin position="297"/>
        <end position="323"/>
    </location>
</feature>
<dbReference type="GO" id="GO:0002229">
    <property type="term" value="P:defense response to oomycetes"/>
    <property type="evidence" value="ECO:0000318"/>
    <property type="project" value="GO_Central"/>
</dbReference>
<dbReference type="EC" id="2.7.11.1" evidence="5"/>
<evidence type="ECO:0000256" key="25">
    <source>
        <dbReference type="SAM" id="SignalP"/>
    </source>
</evidence>
<comment type="catalytic activity">
    <reaction evidence="20">
        <text>L-threonyl-[protein] + ATP = O-phospho-L-threonyl-[protein] + ADP + H(+)</text>
        <dbReference type="Rhea" id="RHEA:46608"/>
        <dbReference type="Rhea" id="RHEA-COMP:11060"/>
        <dbReference type="Rhea" id="RHEA-COMP:11605"/>
        <dbReference type="ChEBI" id="CHEBI:15378"/>
        <dbReference type="ChEBI" id="CHEBI:30013"/>
        <dbReference type="ChEBI" id="CHEBI:30616"/>
        <dbReference type="ChEBI" id="CHEBI:61977"/>
        <dbReference type="ChEBI" id="CHEBI:456216"/>
        <dbReference type="EC" id="2.7.11.1"/>
    </reaction>
</comment>
<evidence type="ECO:0000256" key="14">
    <source>
        <dbReference type="ARBA" id="ARBA00022821"/>
    </source>
</evidence>
<evidence type="ECO:0000256" key="11">
    <source>
        <dbReference type="ARBA" id="ARBA00022734"/>
    </source>
</evidence>
<reference evidence="27" key="1">
    <citation type="journal article" date="2021" name="Nat. Commun.">
        <title>Genomic analyses provide insights into spinach domestication and the genetic basis of agronomic traits.</title>
        <authorList>
            <person name="Cai X."/>
            <person name="Sun X."/>
            <person name="Xu C."/>
            <person name="Sun H."/>
            <person name="Wang X."/>
            <person name="Ge C."/>
            <person name="Zhang Z."/>
            <person name="Wang Q."/>
            <person name="Fei Z."/>
            <person name="Jiao C."/>
            <person name="Wang Q."/>
        </authorList>
    </citation>
    <scope>NUCLEOTIDE SEQUENCE [LARGE SCALE GENOMIC DNA]</scope>
    <source>
        <strain evidence="27">cv. Varoflay</strain>
    </source>
</reference>
<keyword evidence="13 28" id="KW-0418">Kinase</keyword>
<keyword evidence="10 25" id="KW-0732">Signal</keyword>
<keyword evidence="14" id="KW-0611">Plant defense</keyword>
<feature type="binding site" evidence="22">
    <location>
        <position position="384"/>
    </location>
    <ligand>
        <name>ATP</name>
        <dbReference type="ChEBI" id="CHEBI:30616"/>
    </ligand>
</feature>
<evidence type="ECO:0000256" key="13">
    <source>
        <dbReference type="ARBA" id="ARBA00022777"/>
    </source>
</evidence>
<dbReference type="SUPFAM" id="SSF56112">
    <property type="entry name" value="Protein kinase-like (PK-like)"/>
    <property type="match status" value="1"/>
</dbReference>
<dbReference type="GO" id="GO:0004675">
    <property type="term" value="F:transmembrane receptor protein serine/threonine kinase activity"/>
    <property type="evidence" value="ECO:0000318"/>
    <property type="project" value="GO_Central"/>
</dbReference>
<keyword evidence="9 24" id="KW-0812">Transmembrane</keyword>
<dbReference type="FunFam" id="1.10.510.10:FF:000108">
    <property type="entry name" value="L-type lectin-domain containing receptor kinase S.4"/>
    <property type="match status" value="1"/>
</dbReference>
<comment type="catalytic activity">
    <reaction evidence="21">
        <text>L-seryl-[protein] + ATP = O-phospho-L-seryl-[protein] + ADP + H(+)</text>
        <dbReference type="Rhea" id="RHEA:17989"/>
        <dbReference type="Rhea" id="RHEA-COMP:9863"/>
        <dbReference type="Rhea" id="RHEA-COMP:11604"/>
        <dbReference type="ChEBI" id="CHEBI:15378"/>
        <dbReference type="ChEBI" id="CHEBI:29999"/>
        <dbReference type="ChEBI" id="CHEBI:30616"/>
        <dbReference type="ChEBI" id="CHEBI:83421"/>
        <dbReference type="ChEBI" id="CHEBI:456216"/>
        <dbReference type="EC" id="2.7.11.1"/>
    </reaction>
</comment>
<keyword evidence="27" id="KW-1185">Reference proteome</keyword>
<evidence type="ECO:0000256" key="21">
    <source>
        <dbReference type="ARBA" id="ARBA00048679"/>
    </source>
</evidence>
<dbReference type="KEGG" id="soe:110775182"/>
<accession>A0A9R0HRB9</accession>
<keyword evidence="6" id="KW-1003">Cell membrane</keyword>
<keyword evidence="18 28" id="KW-0675">Receptor</keyword>
<comment type="similarity">
    <text evidence="3">In the N-terminal section; belongs to the leguminous lectin family.</text>
</comment>
<dbReference type="InterPro" id="IPR017441">
    <property type="entry name" value="Protein_kinase_ATP_BS"/>
</dbReference>
<evidence type="ECO:0000256" key="4">
    <source>
        <dbReference type="ARBA" id="ARBA00010217"/>
    </source>
</evidence>
<dbReference type="PROSITE" id="PS00107">
    <property type="entry name" value="PROTEIN_KINASE_ATP"/>
    <property type="match status" value="1"/>
</dbReference>
<dbReference type="InterPro" id="IPR001220">
    <property type="entry name" value="Legume_lectin_dom"/>
</dbReference>
<dbReference type="CDD" id="cd14066">
    <property type="entry name" value="STKc_IRAK"/>
    <property type="match status" value="1"/>
</dbReference>
<keyword evidence="15 22" id="KW-0067">ATP-binding</keyword>
<sequence length="693" mass="76684">MISPPKTSVLMSSTSKIFWVLLIFLINNPNLSQTQELYFNGFNHAGNNITLNGISKILNNGILQLTNDTSRLLGHAFYPPPIRIKTNGNNNKALSFSTIFAFAMVPQFQSLGGHGFAFTLAPSKELPGALPSQYLGLLNSSDNGNLTNHIFAVEFDEVQDFEFRDINDNHVGININSMISNASATAAYYVEGNSTARNITMKSGEPIMCWVDYDSHTHQLNVSLSLSSDKPSRSLLSYDVDLSPYLDEFMYVGFSGSTGLLASAHYIMGWSFKVNGQARPLDLSSLPKLPKPKNTNFGMIFGVSIGSVFAFFIALGFGAYFVWLYKNRDVIESWELDVGPHRFPYQELKKATKGFKEKQLIGFGGFGRVYKGYLPSSDTEVAVKRISHESRQGLPEFVAEIASIGRLRHRNLVQLLGWCRRKGDLILVYDYMPNGSLDKYLFEEPIMVLSWVQRFNIIKGVASGLLYLHEGWEQTVIHRDIKAGNVLLDADFNGRLGDFGLAKLYEHGTDPGTTRVVGTLGYLAPELTRTGKPTTSSDVFAFGALLLEIACGRRPVDPKAAPEELFLVDWVWDRWREGAILDVMDSKLMGDYNEMEAAIVLKLGLMCSAEAPDSRPSMKQLVRYLDGEAALPEEIILPGGYSGKRRSHSSRTTGTTGTGEFEDYVHTYPPASYMDIEGGSVSLLSLSGGDEGR</sequence>
<dbReference type="PROSITE" id="PS00108">
    <property type="entry name" value="PROTEIN_KINASE_ST"/>
    <property type="match status" value="1"/>
</dbReference>
<feature type="chain" id="PRO_5040132352" description="non-specific serine/threonine protein kinase" evidence="25">
    <location>
        <begin position="35"/>
        <end position="693"/>
    </location>
</feature>
<evidence type="ECO:0000256" key="15">
    <source>
        <dbReference type="ARBA" id="ARBA00022840"/>
    </source>
</evidence>
<evidence type="ECO:0000256" key="12">
    <source>
        <dbReference type="ARBA" id="ARBA00022741"/>
    </source>
</evidence>
<dbReference type="Pfam" id="PF00139">
    <property type="entry name" value="Lectin_legB"/>
    <property type="match status" value="1"/>
</dbReference>
<evidence type="ECO:0000256" key="23">
    <source>
        <dbReference type="SAM" id="MobiDB-lite"/>
    </source>
</evidence>
<dbReference type="RefSeq" id="XP_021835476.1">
    <property type="nucleotide sequence ID" value="XM_021979784.2"/>
</dbReference>
<dbReference type="GO" id="GO:0005886">
    <property type="term" value="C:plasma membrane"/>
    <property type="evidence" value="ECO:0000318"/>
    <property type="project" value="GO_Central"/>
</dbReference>
<evidence type="ECO:0000256" key="9">
    <source>
        <dbReference type="ARBA" id="ARBA00022692"/>
    </source>
</evidence>
<dbReference type="GO" id="GO:0005524">
    <property type="term" value="F:ATP binding"/>
    <property type="evidence" value="ECO:0007669"/>
    <property type="project" value="UniProtKB-UniRule"/>
</dbReference>
<evidence type="ECO:0000313" key="28">
    <source>
        <dbReference type="RefSeq" id="XP_021835476.1"/>
    </source>
</evidence>
<comment type="subcellular location">
    <subcellularLocation>
        <location evidence="1">Cell membrane</location>
    </subcellularLocation>
    <subcellularLocation>
        <location evidence="2">Membrane</location>
        <topology evidence="2">Single-pass type I membrane protein</topology>
    </subcellularLocation>
</comment>
<evidence type="ECO:0000256" key="1">
    <source>
        <dbReference type="ARBA" id="ARBA00004236"/>
    </source>
</evidence>
<evidence type="ECO:0000256" key="7">
    <source>
        <dbReference type="ARBA" id="ARBA00022527"/>
    </source>
</evidence>
<keyword evidence="16 24" id="KW-1133">Transmembrane helix</keyword>
<keyword evidence="8" id="KW-0808">Transferase</keyword>
<name>A0A9R0HRB9_SPIOL</name>
<evidence type="ECO:0000259" key="26">
    <source>
        <dbReference type="PROSITE" id="PS50011"/>
    </source>
</evidence>
<feature type="compositionally biased region" description="Low complexity" evidence="23">
    <location>
        <begin position="650"/>
        <end position="659"/>
    </location>
</feature>
<feature type="signal peptide" evidence="25">
    <location>
        <begin position="1"/>
        <end position="34"/>
    </location>
</feature>
<dbReference type="InterPro" id="IPR000719">
    <property type="entry name" value="Prot_kinase_dom"/>
</dbReference>
<protein>
    <recommendedName>
        <fullName evidence="5">non-specific serine/threonine protein kinase</fullName>
        <ecNumber evidence="5">2.7.11.1</ecNumber>
    </recommendedName>
</protein>
<evidence type="ECO:0000313" key="27">
    <source>
        <dbReference type="Proteomes" id="UP000813463"/>
    </source>
</evidence>
<dbReference type="InterPro" id="IPR013320">
    <property type="entry name" value="ConA-like_dom_sf"/>
</dbReference>
<keyword evidence="11" id="KW-0430">Lectin</keyword>
<keyword evidence="19" id="KW-0325">Glycoprotein</keyword>
<dbReference type="Pfam" id="PF00069">
    <property type="entry name" value="Pkinase"/>
    <property type="match status" value="1"/>
</dbReference>
<dbReference type="CDD" id="cd06899">
    <property type="entry name" value="lectin_legume_LecRK_Arcelin_ConA"/>
    <property type="match status" value="1"/>
</dbReference>
<proteinExistence type="inferred from homology"/>
<dbReference type="Gene3D" id="2.60.120.200">
    <property type="match status" value="1"/>
</dbReference>
<dbReference type="FunFam" id="2.60.120.200:FF:000086">
    <property type="entry name" value="L-type lectin-domain containing receptor kinase S.4"/>
    <property type="match status" value="1"/>
</dbReference>
<dbReference type="AlphaFoldDB" id="A0A9R0HRB9"/>
<dbReference type="InterPro" id="IPR011009">
    <property type="entry name" value="Kinase-like_dom_sf"/>
</dbReference>
<evidence type="ECO:0000256" key="3">
    <source>
        <dbReference type="ARBA" id="ARBA00008536"/>
    </source>
</evidence>
<evidence type="ECO:0000256" key="8">
    <source>
        <dbReference type="ARBA" id="ARBA00022679"/>
    </source>
</evidence>
<evidence type="ECO:0000256" key="18">
    <source>
        <dbReference type="ARBA" id="ARBA00023170"/>
    </source>
</evidence>
<evidence type="ECO:0000256" key="5">
    <source>
        <dbReference type="ARBA" id="ARBA00012513"/>
    </source>
</evidence>
<feature type="region of interest" description="Disordered" evidence="23">
    <location>
        <begin position="640"/>
        <end position="662"/>
    </location>
</feature>
<dbReference type="InterPro" id="IPR050528">
    <property type="entry name" value="L-type_Lectin-RKs"/>
</dbReference>
<evidence type="ECO:0000256" key="10">
    <source>
        <dbReference type="ARBA" id="ARBA00022729"/>
    </source>
</evidence>
<dbReference type="FunFam" id="3.30.200.20:FF:000112">
    <property type="entry name" value="Lectin-domain containing receptor kinase A4.3"/>
    <property type="match status" value="1"/>
</dbReference>
<gene>
    <name evidence="28" type="primary">LOC110775182</name>
</gene>
<feature type="domain" description="Protein kinase" evidence="26">
    <location>
        <begin position="355"/>
        <end position="631"/>
    </location>
</feature>
<dbReference type="Gene3D" id="1.10.510.10">
    <property type="entry name" value="Transferase(Phosphotransferase) domain 1"/>
    <property type="match status" value="1"/>
</dbReference>
<comment type="similarity">
    <text evidence="4">In the C-terminal section; belongs to the protein kinase superfamily. Ser/Thr protein kinase family.</text>
</comment>
<evidence type="ECO:0000256" key="20">
    <source>
        <dbReference type="ARBA" id="ARBA00047899"/>
    </source>
</evidence>
<evidence type="ECO:0000256" key="24">
    <source>
        <dbReference type="SAM" id="Phobius"/>
    </source>
</evidence>
<dbReference type="GO" id="GO:0042742">
    <property type="term" value="P:defense response to bacterium"/>
    <property type="evidence" value="ECO:0000318"/>
    <property type="project" value="GO_Central"/>
</dbReference>
<evidence type="ECO:0000256" key="6">
    <source>
        <dbReference type="ARBA" id="ARBA00022475"/>
    </source>
</evidence>
<dbReference type="SMART" id="SM00220">
    <property type="entry name" value="S_TKc"/>
    <property type="match status" value="1"/>
</dbReference>
<evidence type="ECO:0000256" key="22">
    <source>
        <dbReference type="PROSITE-ProRule" id="PRU10141"/>
    </source>
</evidence>
<evidence type="ECO:0000256" key="19">
    <source>
        <dbReference type="ARBA" id="ARBA00023180"/>
    </source>
</evidence>